<evidence type="ECO:0000256" key="1">
    <source>
        <dbReference type="SAM" id="Coils"/>
    </source>
</evidence>
<feature type="domain" description="Nucleotidyltransferase-like" evidence="2">
    <location>
        <begin position="105"/>
        <end position="311"/>
    </location>
</feature>
<feature type="domain" description="DUF6788" evidence="3">
    <location>
        <begin position="16"/>
        <end position="66"/>
    </location>
</feature>
<evidence type="ECO:0008006" key="6">
    <source>
        <dbReference type="Google" id="ProtNLM"/>
    </source>
</evidence>
<dbReference type="Pfam" id="PF20586">
    <property type="entry name" value="DUF6788"/>
    <property type="match status" value="1"/>
</dbReference>
<reference evidence="4 5" key="1">
    <citation type="submission" date="2015-09" db="EMBL/GenBank/DDBJ databases">
        <authorList>
            <consortium name="Swine Surveillance"/>
        </authorList>
    </citation>
    <scope>NUCLEOTIDE SEQUENCE [LARGE SCALE GENOMIC DNA]</scope>
    <source>
        <strain evidence="4 5">CECT 8399</strain>
    </source>
</reference>
<dbReference type="EMBL" id="CYSR01000020">
    <property type="protein sequence ID" value="CUH99567.1"/>
    <property type="molecule type" value="Genomic_DNA"/>
</dbReference>
<evidence type="ECO:0000313" key="4">
    <source>
        <dbReference type="EMBL" id="CUH99567.1"/>
    </source>
</evidence>
<dbReference type="PIRSF" id="PIRSF031854">
    <property type="entry name" value="UCP031854"/>
    <property type="match status" value="1"/>
</dbReference>
<keyword evidence="1" id="KW-0175">Coiled coil</keyword>
<evidence type="ECO:0000313" key="5">
    <source>
        <dbReference type="Proteomes" id="UP000051326"/>
    </source>
</evidence>
<gene>
    <name evidence="4" type="ORF">PHA8399_01689</name>
</gene>
<organism evidence="4 5">
    <name type="scientific">Leisingera aquaemixtae</name>
    <dbReference type="NCBI Taxonomy" id="1396826"/>
    <lineage>
        <taxon>Bacteria</taxon>
        <taxon>Pseudomonadati</taxon>
        <taxon>Pseudomonadota</taxon>
        <taxon>Alphaproteobacteria</taxon>
        <taxon>Rhodobacterales</taxon>
        <taxon>Roseobacteraceae</taxon>
        <taxon>Leisingera</taxon>
    </lineage>
</organism>
<protein>
    <recommendedName>
        <fullName evidence="6">Nucleotidyltransferase</fullName>
    </recommendedName>
</protein>
<dbReference type="STRING" id="1396826.PHA8399_01689"/>
<dbReference type="AlphaFoldDB" id="A0A0P1HPT0"/>
<dbReference type="Pfam" id="PF12281">
    <property type="entry name" value="NTP_transf_8"/>
    <property type="match status" value="1"/>
</dbReference>
<accession>A0A0P1HPT0</accession>
<dbReference type="InterPro" id="IPR046738">
    <property type="entry name" value="DUF6788"/>
</dbReference>
<sequence length="340" mass="38187">MIHHHSAAGTAAWTDLLRSLKDSAVSGLRGAPKLKTIGRKRYWYDHYRIGTETVDRYIGEDTEELRSRLERQKPIAEAEKQASRERARLMRTLRAEGYLMADAGSGQVISAMARAGVFRLGGTLVGTQAFRCYEGELGVRITFDQAAMTDDIDIASFERLSLVLQDSVDAPLADVFSELKFDPLPSTEKGQVWRWRQTDRRTLVEFLTPSFSDQEGLRELPALGVSAQSLHFLNYLIAEPLQAPLLYRSGVLIQIPRPERFAIHKLIVADRRRGGADALKSRKDRAQAAFLIEVLHAERPDDLAEAYETAMERGPAWRARIAASLQQMPETRALLETLPS</sequence>
<dbReference type="InterPro" id="IPR022550">
    <property type="entry name" value="NTP_transf_8"/>
</dbReference>
<evidence type="ECO:0000259" key="3">
    <source>
        <dbReference type="Pfam" id="PF20586"/>
    </source>
</evidence>
<evidence type="ECO:0000259" key="2">
    <source>
        <dbReference type="Pfam" id="PF12281"/>
    </source>
</evidence>
<dbReference type="InterPro" id="IPR058575">
    <property type="entry name" value="NTP_transf_8_dom"/>
</dbReference>
<proteinExistence type="predicted"/>
<feature type="coiled-coil region" evidence="1">
    <location>
        <begin position="66"/>
        <end position="95"/>
    </location>
</feature>
<dbReference type="Proteomes" id="UP000051326">
    <property type="component" value="Unassembled WGS sequence"/>
</dbReference>
<name>A0A0P1HPT0_9RHOB</name>
<dbReference type="RefSeq" id="WP_058285703.1">
    <property type="nucleotide sequence ID" value="NZ_CYSR01000020.1"/>
</dbReference>